<evidence type="ECO:0000313" key="7">
    <source>
        <dbReference type="Proteomes" id="UP000324907"/>
    </source>
</evidence>
<keyword evidence="1" id="KW-0645">Protease</keyword>
<name>A0A5A8DX94_CAFRO</name>
<keyword evidence="2" id="KW-0378">Hydrolase</keyword>
<dbReference type="InterPro" id="IPR050278">
    <property type="entry name" value="Serine_Prot_S9B/DPPIV"/>
</dbReference>
<feature type="domain" description="FHA" evidence="4">
    <location>
        <begin position="347"/>
        <end position="417"/>
    </location>
</feature>
<protein>
    <recommendedName>
        <fullName evidence="4">FHA domain-containing protein</fullName>
    </recommendedName>
</protein>
<evidence type="ECO:0000259" key="4">
    <source>
        <dbReference type="PROSITE" id="PS50006"/>
    </source>
</evidence>
<feature type="region of interest" description="Disordered" evidence="3">
    <location>
        <begin position="876"/>
        <end position="921"/>
    </location>
</feature>
<dbReference type="SUPFAM" id="SSF82171">
    <property type="entry name" value="DPP6 N-terminal domain-like"/>
    <property type="match status" value="1"/>
</dbReference>
<evidence type="ECO:0000313" key="8">
    <source>
        <dbReference type="Proteomes" id="UP000325113"/>
    </source>
</evidence>
<dbReference type="Pfam" id="PF00326">
    <property type="entry name" value="Peptidase_S9"/>
    <property type="match status" value="2"/>
</dbReference>
<evidence type="ECO:0000313" key="5">
    <source>
        <dbReference type="EMBL" id="KAA0163004.1"/>
    </source>
</evidence>
<dbReference type="Gene3D" id="2.140.10.30">
    <property type="entry name" value="Dipeptidylpeptidase IV, N-terminal domain"/>
    <property type="match status" value="2"/>
</dbReference>
<dbReference type="SUPFAM" id="SSF53474">
    <property type="entry name" value="alpha/beta-Hydrolases"/>
    <property type="match status" value="1"/>
</dbReference>
<sequence>MAEAAKFSDDSKLLVYIERGAGGSGLVALHTESGATATLISGAMAAKHGSARTRAAELLRERRRVPKDGLSDFSWVPGCRSIIVPLGAAILNIDAGAAVEGGDHQLSDVVWPVLEVGSLAAPIPFPAGAPSSAGDEADALATALPAPCAGAEPIDVKPSPCGRLVGFVLDDELCIARADGTGPVVQLTSGARGVDGLSNATSDFLSAEEFDRYEAWWWAPDSRSVLLQRSDERGVTRVVFARQTEPDPEDEAGATEAHRYPFTGGRNPSITLEVLSIGDAVSALLGDGPADAAPLPVWPAAALAGHAPGPAPAGFAPPSVRAPVSRSTAPGPRPTLTLHGSWRRRPLALGPKQADGVSPADVYLADAGFAPDGSVFAQVVSRDHSRLDLVRFCPRSGRAELLVREAAPGSWVNTDKLLTWVRLTGSTPATASPAGAASAAGGGKAGAGAFCSVPGRSPSVTDTPPVTPSKGSSLAGQPAASFPFTGGRARERLYFVWASERSGFRHLYLYAARRAFSFDADLTIAKARAAAAGDDVSAVGREDEDGIPTGPGDPRLVVLSNSAESEATLRRPLTGGEWVVLDSGPMCGNGRGVAVCPDTHSVFFAANAASPMEQHVYRAPLPVQRTAAAGSVTPGSSTATPASPMPSMSPSAANTWSPGAAASSPRRSLRPRVGALLAEGDVGEDMYSWGLTLGTYAVSQVTPGDRGVCRMVLSPDCTTAVMTHSRLSRSQGSPATEVVRIRFPDGLSRSSPVPGGGAAGDGGASPVKLSSPPGTARRSARSPPRTGAASPVKSRGQDIEEAATAGSEVGDAGGASPSKRDAAAVVGAAGGAKAPPLSFALSAPCVASSMGFMAGTRDATSPSGFGLTVLVGLSGETEPLVPPQPAPPADAGGAASAGSLAAAAPGSPQPQSPPLDPELHAFLSPTVPRRIPAGDGAIMFACPAADGATTLFGCLQLPTASPARSGPPPAVLRVYGGPHVQLVCDNRMALGAGAISGLRAAGAAVFTVDGRGSYNRGKRFETATRCRFGLTDVADQLAATRFLVDRGLVDPSRLGVMGWSYGGFMTLMLMAKSAPVEAMLPPPAAAQGGDGSEPAELSGSPALRRSHSGSGFVSCPPVCFRAGVAGGPVTEWENYDTAYTERYMSTPSKEPEAYARGSVVKHVEGLRGKAALLIHGSLDENVLPRNTQRVVARALQLGIDIDAFFLPDSRHGPGSAGAGKAVVTKSLQHFKRHLSLE</sequence>
<dbReference type="Gene3D" id="3.40.50.1820">
    <property type="entry name" value="alpha/beta hydrolase"/>
    <property type="match status" value="1"/>
</dbReference>
<proteinExistence type="predicted"/>
<evidence type="ECO:0000256" key="3">
    <source>
        <dbReference type="SAM" id="MobiDB-lite"/>
    </source>
</evidence>
<organism evidence="6 7">
    <name type="scientific">Cafeteria roenbergensis</name>
    <name type="common">Marine flagellate</name>
    <dbReference type="NCBI Taxonomy" id="33653"/>
    <lineage>
        <taxon>Eukaryota</taxon>
        <taxon>Sar</taxon>
        <taxon>Stramenopiles</taxon>
        <taxon>Bigyra</taxon>
        <taxon>Opalozoa</taxon>
        <taxon>Bicosoecida</taxon>
        <taxon>Cafeteriaceae</taxon>
        <taxon>Cafeteria</taxon>
    </lineage>
</organism>
<dbReference type="PROSITE" id="PS00708">
    <property type="entry name" value="PRO_ENDOPEP_SER"/>
    <property type="match status" value="1"/>
</dbReference>
<feature type="region of interest" description="Disordered" evidence="3">
    <location>
        <begin position="314"/>
        <end position="338"/>
    </location>
</feature>
<feature type="compositionally biased region" description="Pro residues" evidence="3">
    <location>
        <begin position="907"/>
        <end position="916"/>
    </location>
</feature>
<reference evidence="7 8" key="1">
    <citation type="submission" date="2019-07" db="EMBL/GenBank/DDBJ databases">
        <title>Genomes of Cafeteria roenbergensis.</title>
        <authorList>
            <person name="Fischer M.G."/>
            <person name="Hackl T."/>
            <person name="Roman M."/>
        </authorList>
    </citation>
    <scope>NUCLEOTIDE SEQUENCE [LARGE SCALE GENOMIC DNA]</scope>
    <source>
        <strain evidence="5 8">Cflag</strain>
        <strain evidence="6 7">RCC970-E3</strain>
    </source>
</reference>
<dbReference type="InterPro" id="IPR002471">
    <property type="entry name" value="Pept_S9_AS"/>
</dbReference>
<dbReference type="AlphaFoldDB" id="A0A5A8DX94"/>
<feature type="compositionally biased region" description="Low complexity" evidence="3">
    <location>
        <begin position="889"/>
        <end position="906"/>
    </location>
</feature>
<gene>
    <name evidence="6" type="ORF">FNF28_02312</name>
    <name evidence="5" type="ORF">FNF31_03059</name>
</gene>
<dbReference type="InterPro" id="IPR029058">
    <property type="entry name" value="AB_hydrolase_fold"/>
</dbReference>
<dbReference type="PANTHER" id="PTHR11731:SF193">
    <property type="entry name" value="DIPEPTIDYL PEPTIDASE 9"/>
    <property type="match status" value="1"/>
</dbReference>
<feature type="region of interest" description="Disordered" evidence="3">
    <location>
        <begin position="1081"/>
        <end position="1110"/>
    </location>
</feature>
<dbReference type="GO" id="GO:0008239">
    <property type="term" value="F:dipeptidyl-peptidase activity"/>
    <property type="evidence" value="ECO:0007669"/>
    <property type="project" value="TreeGrafter"/>
</dbReference>
<dbReference type="InterPro" id="IPR000253">
    <property type="entry name" value="FHA_dom"/>
</dbReference>
<dbReference type="EMBL" id="VLTM01000024">
    <property type="protein sequence ID" value="KAA0163004.1"/>
    <property type="molecule type" value="Genomic_DNA"/>
</dbReference>
<dbReference type="Proteomes" id="UP000324907">
    <property type="component" value="Unassembled WGS sequence"/>
</dbReference>
<evidence type="ECO:0000256" key="1">
    <source>
        <dbReference type="ARBA" id="ARBA00022670"/>
    </source>
</evidence>
<feature type="region of interest" description="Disordered" evidence="3">
    <location>
        <begin position="456"/>
        <end position="478"/>
    </location>
</feature>
<dbReference type="InterPro" id="IPR001375">
    <property type="entry name" value="Peptidase_S9_cat"/>
</dbReference>
<feature type="compositionally biased region" description="Low complexity" evidence="3">
    <location>
        <begin position="628"/>
        <end position="666"/>
    </location>
</feature>
<feature type="compositionally biased region" description="Gly residues" evidence="3">
    <location>
        <begin position="754"/>
        <end position="763"/>
    </location>
</feature>
<dbReference type="Proteomes" id="UP000325113">
    <property type="component" value="Unassembled WGS sequence"/>
</dbReference>
<dbReference type="GO" id="GO:0006508">
    <property type="term" value="P:proteolysis"/>
    <property type="evidence" value="ECO:0007669"/>
    <property type="project" value="UniProtKB-KW"/>
</dbReference>
<feature type="region of interest" description="Disordered" evidence="3">
    <location>
        <begin position="628"/>
        <end position="668"/>
    </location>
</feature>
<feature type="region of interest" description="Disordered" evidence="3">
    <location>
        <begin position="242"/>
        <end position="264"/>
    </location>
</feature>
<evidence type="ECO:0000313" key="6">
    <source>
        <dbReference type="EMBL" id="KAA0169187.1"/>
    </source>
</evidence>
<dbReference type="PANTHER" id="PTHR11731">
    <property type="entry name" value="PROTEASE FAMILY S9B,C DIPEPTIDYL-PEPTIDASE IV-RELATED"/>
    <property type="match status" value="1"/>
</dbReference>
<dbReference type="GO" id="GO:0004252">
    <property type="term" value="F:serine-type endopeptidase activity"/>
    <property type="evidence" value="ECO:0007669"/>
    <property type="project" value="InterPro"/>
</dbReference>
<evidence type="ECO:0000256" key="2">
    <source>
        <dbReference type="ARBA" id="ARBA00022801"/>
    </source>
</evidence>
<comment type="caution">
    <text evidence="6">The sequence shown here is derived from an EMBL/GenBank/DDBJ whole genome shotgun (WGS) entry which is preliminary data.</text>
</comment>
<dbReference type="Pfam" id="PF00930">
    <property type="entry name" value="DPPIV_N"/>
    <property type="match status" value="2"/>
</dbReference>
<dbReference type="PROSITE" id="PS50006">
    <property type="entry name" value="FHA_DOMAIN"/>
    <property type="match status" value="1"/>
</dbReference>
<dbReference type="EMBL" id="VLTL01000025">
    <property type="protein sequence ID" value="KAA0169187.1"/>
    <property type="molecule type" value="Genomic_DNA"/>
</dbReference>
<feature type="region of interest" description="Disordered" evidence="3">
    <location>
        <begin position="743"/>
        <end position="799"/>
    </location>
</feature>
<accession>A0A5A8DX94</accession>
<dbReference type="InterPro" id="IPR002469">
    <property type="entry name" value="Peptidase_S9B_N"/>
</dbReference>